<dbReference type="CDD" id="cd02012">
    <property type="entry name" value="TPP_TK"/>
    <property type="match status" value="1"/>
</dbReference>
<dbReference type="SUPFAM" id="SSF52518">
    <property type="entry name" value="Thiamin diphosphate-binding fold (THDP-binding)"/>
    <property type="match status" value="1"/>
</dbReference>
<evidence type="ECO:0000256" key="1">
    <source>
        <dbReference type="ARBA" id="ARBA00001964"/>
    </source>
</evidence>
<comment type="similarity">
    <text evidence="2">Belongs to the transketolase family.</text>
</comment>
<accession>A0A285MXX5</accession>
<dbReference type="PANTHER" id="PTHR47514:SF1">
    <property type="entry name" value="TRANSKETOLASE N-TERMINAL SECTION-RELATED"/>
    <property type="match status" value="1"/>
</dbReference>
<keyword evidence="6" id="KW-1185">Reference proteome</keyword>
<organism evidence="5 6">
    <name type="scientific">Flagellimonas pacifica</name>
    <dbReference type="NCBI Taxonomy" id="1247520"/>
    <lineage>
        <taxon>Bacteria</taxon>
        <taxon>Pseudomonadati</taxon>
        <taxon>Bacteroidota</taxon>
        <taxon>Flavobacteriia</taxon>
        <taxon>Flavobacteriales</taxon>
        <taxon>Flavobacteriaceae</taxon>
        <taxon>Flagellimonas</taxon>
    </lineage>
</organism>
<dbReference type="Proteomes" id="UP000219048">
    <property type="component" value="Unassembled WGS sequence"/>
</dbReference>
<dbReference type="EMBL" id="OBEH01000009">
    <property type="protein sequence ID" value="SNZ02024.1"/>
    <property type="molecule type" value="Genomic_DNA"/>
</dbReference>
<evidence type="ECO:0000313" key="6">
    <source>
        <dbReference type="Proteomes" id="UP000219048"/>
    </source>
</evidence>
<dbReference type="Pfam" id="PF00456">
    <property type="entry name" value="Transketolase_N"/>
    <property type="match status" value="1"/>
</dbReference>
<name>A0A285MXX5_9FLAO</name>
<gene>
    <name evidence="5" type="ORF">SAMN06265377_3881</name>
</gene>
<dbReference type="PANTHER" id="PTHR47514">
    <property type="entry name" value="TRANSKETOLASE N-TERMINAL SECTION-RELATED"/>
    <property type="match status" value="1"/>
</dbReference>
<evidence type="ECO:0000256" key="2">
    <source>
        <dbReference type="ARBA" id="ARBA00007131"/>
    </source>
</evidence>
<dbReference type="OrthoDB" id="8732661at2"/>
<evidence type="ECO:0000259" key="4">
    <source>
        <dbReference type="Pfam" id="PF00456"/>
    </source>
</evidence>
<evidence type="ECO:0000256" key="3">
    <source>
        <dbReference type="ARBA" id="ARBA00023052"/>
    </source>
</evidence>
<dbReference type="InterPro" id="IPR029061">
    <property type="entry name" value="THDP-binding"/>
</dbReference>
<sequence length="281" mass="30754">MPNNNELQDLVTQVRRDILRMVHKVNSGHPGGSLGCAEFFVALYNEIMELKDGFDMDGHGEDLFFLSNGHISPVYYSVLARRGYFPVDELSTFRLIDSRLQGHPTTHEGLPGIRIASGSLGQGMSVAIGAALAKKLNGDNHLVYSLHGDGELQEGQNWEAIMYAAGNKVDNLIATIDRNGQQIDGSTEDVLPLGDVSEKFRVFGWDVMEIENGNDLGQVIKGLQEAKRRTGKGKPVCVVMTTEMGNGVDFMMHTHAWHGKAPSDEQLATALAQNPETLGDY</sequence>
<dbReference type="Gene3D" id="3.40.50.970">
    <property type="match status" value="1"/>
</dbReference>
<evidence type="ECO:0000313" key="5">
    <source>
        <dbReference type="EMBL" id="SNZ02024.1"/>
    </source>
</evidence>
<protein>
    <submittedName>
        <fullName evidence="5">Transketolase</fullName>
    </submittedName>
</protein>
<proteinExistence type="inferred from homology"/>
<reference evidence="6" key="1">
    <citation type="submission" date="2017-09" db="EMBL/GenBank/DDBJ databases">
        <authorList>
            <person name="Varghese N."/>
            <person name="Submissions S."/>
        </authorList>
    </citation>
    <scope>NUCLEOTIDE SEQUENCE [LARGE SCALE GENOMIC DNA]</scope>
    <source>
        <strain evidence="6">DSM 25885</strain>
    </source>
</reference>
<dbReference type="InterPro" id="IPR005474">
    <property type="entry name" value="Transketolase_N"/>
</dbReference>
<feature type="domain" description="Transketolase N-terminal" evidence="4">
    <location>
        <begin position="10"/>
        <end position="269"/>
    </location>
</feature>
<keyword evidence="3" id="KW-0786">Thiamine pyrophosphate</keyword>
<dbReference type="AlphaFoldDB" id="A0A285MXX5"/>
<comment type="cofactor">
    <cofactor evidence="1">
        <name>thiamine diphosphate</name>
        <dbReference type="ChEBI" id="CHEBI:58937"/>
    </cofactor>
</comment>